<dbReference type="InterPro" id="IPR013320">
    <property type="entry name" value="ConA-like_dom_sf"/>
</dbReference>
<reference evidence="2 3" key="1">
    <citation type="journal article" date="2023" name="Sci. Data">
        <title>Genome assembly of the Korean intertidal mud-creeper Batillaria attramentaria.</title>
        <authorList>
            <person name="Patra A.K."/>
            <person name="Ho P.T."/>
            <person name="Jun S."/>
            <person name="Lee S.J."/>
            <person name="Kim Y."/>
            <person name="Won Y.J."/>
        </authorList>
    </citation>
    <scope>NUCLEOTIDE SEQUENCE [LARGE SCALE GENOMIC DNA]</scope>
    <source>
        <strain evidence="2">Wonlab-2016</strain>
    </source>
</reference>
<keyword evidence="3" id="KW-1185">Reference proteome</keyword>
<dbReference type="AlphaFoldDB" id="A0ABD0LZY3"/>
<protein>
    <recommendedName>
        <fullName evidence="1">MAM domain-containing protein</fullName>
    </recommendedName>
</protein>
<dbReference type="PROSITE" id="PS50060">
    <property type="entry name" value="MAM_2"/>
    <property type="match status" value="1"/>
</dbReference>
<dbReference type="Gene3D" id="2.60.120.200">
    <property type="match status" value="1"/>
</dbReference>
<sequence length="155" mass="16669">MGAVIQQARLESQILDPAEGYCVRLWFYFNTTAAGKLSVDRQVSGHITDTLKIVKASDVTHNDWHVTSVSVAPYSEGYSVLIIADTGSAVAGLVAVDDVSVTHGECQGGPTSACQDIFYACEQFGPEACLEPHILWAKLSCTKYCGFCEESTSNP</sequence>
<dbReference type="EMBL" id="JACVVK020000012">
    <property type="protein sequence ID" value="KAK7505175.1"/>
    <property type="molecule type" value="Genomic_DNA"/>
</dbReference>
<evidence type="ECO:0000313" key="3">
    <source>
        <dbReference type="Proteomes" id="UP001519460"/>
    </source>
</evidence>
<dbReference type="Pfam" id="PF00629">
    <property type="entry name" value="MAM"/>
    <property type="match status" value="1"/>
</dbReference>
<comment type="caution">
    <text evidence="2">The sequence shown here is derived from an EMBL/GenBank/DDBJ whole genome shotgun (WGS) entry which is preliminary data.</text>
</comment>
<evidence type="ECO:0000313" key="2">
    <source>
        <dbReference type="EMBL" id="KAK7505175.1"/>
    </source>
</evidence>
<dbReference type="SUPFAM" id="SSF49899">
    <property type="entry name" value="Concanavalin A-like lectins/glucanases"/>
    <property type="match status" value="1"/>
</dbReference>
<accession>A0ABD0LZY3</accession>
<organism evidence="2 3">
    <name type="scientific">Batillaria attramentaria</name>
    <dbReference type="NCBI Taxonomy" id="370345"/>
    <lineage>
        <taxon>Eukaryota</taxon>
        <taxon>Metazoa</taxon>
        <taxon>Spiralia</taxon>
        <taxon>Lophotrochozoa</taxon>
        <taxon>Mollusca</taxon>
        <taxon>Gastropoda</taxon>
        <taxon>Caenogastropoda</taxon>
        <taxon>Sorbeoconcha</taxon>
        <taxon>Cerithioidea</taxon>
        <taxon>Batillariidae</taxon>
        <taxon>Batillaria</taxon>
    </lineage>
</organism>
<dbReference type="InterPro" id="IPR000998">
    <property type="entry name" value="MAM_dom"/>
</dbReference>
<dbReference type="Proteomes" id="UP001519460">
    <property type="component" value="Unassembled WGS sequence"/>
</dbReference>
<evidence type="ECO:0000259" key="1">
    <source>
        <dbReference type="PROSITE" id="PS50060"/>
    </source>
</evidence>
<name>A0ABD0LZY3_9CAEN</name>
<gene>
    <name evidence="2" type="ORF">BaRGS_00003745</name>
</gene>
<proteinExistence type="predicted"/>
<feature type="domain" description="MAM" evidence="1">
    <location>
        <begin position="1"/>
        <end position="108"/>
    </location>
</feature>